<dbReference type="AlphaFoldDB" id="A0AAV8XFN2"/>
<dbReference type="Gene3D" id="2.10.70.10">
    <property type="entry name" value="Complement Module, domain 1"/>
    <property type="match status" value="1"/>
</dbReference>
<dbReference type="PROSITE" id="PS50184">
    <property type="entry name" value="VWFC_2"/>
    <property type="match status" value="1"/>
</dbReference>
<comment type="caution">
    <text evidence="2">The sequence shown here is derived from an EMBL/GenBank/DDBJ whole genome shotgun (WGS) entry which is preliminary data.</text>
</comment>
<proteinExistence type="predicted"/>
<gene>
    <name evidence="2" type="ORF">NQ318_020646</name>
</gene>
<dbReference type="InterPro" id="IPR001007">
    <property type="entry name" value="VWF_dom"/>
</dbReference>
<name>A0AAV8XFN2_9CUCU</name>
<reference evidence="2" key="1">
    <citation type="journal article" date="2023" name="Insect Mol. Biol.">
        <title>Genome sequencing provides insights into the evolution of gene families encoding plant cell wall-degrading enzymes in longhorned beetles.</title>
        <authorList>
            <person name="Shin N.R."/>
            <person name="Okamura Y."/>
            <person name="Kirsch R."/>
            <person name="Pauchet Y."/>
        </authorList>
    </citation>
    <scope>NUCLEOTIDE SEQUENCE</scope>
    <source>
        <strain evidence="2">AMC_N1</strain>
    </source>
</reference>
<evidence type="ECO:0000259" key="1">
    <source>
        <dbReference type="PROSITE" id="PS50184"/>
    </source>
</evidence>
<evidence type="ECO:0000313" key="3">
    <source>
        <dbReference type="Proteomes" id="UP001162162"/>
    </source>
</evidence>
<feature type="non-terminal residue" evidence="2">
    <location>
        <position position="132"/>
    </location>
</feature>
<dbReference type="EMBL" id="JAPWTK010000668">
    <property type="protein sequence ID" value="KAJ8937259.1"/>
    <property type="molecule type" value="Genomic_DNA"/>
</dbReference>
<organism evidence="2 3">
    <name type="scientific">Aromia moschata</name>
    <dbReference type="NCBI Taxonomy" id="1265417"/>
    <lineage>
        <taxon>Eukaryota</taxon>
        <taxon>Metazoa</taxon>
        <taxon>Ecdysozoa</taxon>
        <taxon>Arthropoda</taxon>
        <taxon>Hexapoda</taxon>
        <taxon>Insecta</taxon>
        <taxon>Pterygota</taxon>
        <taxon>Neoptera</taxon>
        <taxon>Endopterygota</taxon>
        <taxon>Coleoptera</taxon>
        <taxon>Polyphaga</taxon>
        <taxon>Cucujiformia</taxon>
        <taxon>Chrysomeloidea</taxon>
        <taxon>Cerambycidae</taxon>
        <taxon>Cerambycinae</taxon>
        <taxon>Callichromatini</taxon>
        <taxon>Aromia</taxon>
    </lineage>
</organism>
<protein>
    <recommendedName>
        <fullName evidence="1">VWFC domain-containing protein</fullName>
    </recommendedName>
</protein>
<evidence type="ECO:0000313" key="2">
    <source>
        <dbReference type="EMBL" id="KAJ8937259.1"/>
    </source>
</evidence>
<keyword evidence="3" id="KW-1185">Reference proteome</keyword>
<dbReference type="Proteomes" id="UP001162162">
    <property type="component" value="Unassembled WGS sequence"/>
</dbReference>
<feature type="domain" description="VWFC" evidence="1">
    <location>
        <begin position="51"/>
        <end position="132"/>
    </location>
</feature>
<accession>A0AAV8XFN2</accession>
<sequence>MAWSIRAKFECAILDCPEWSGQNTKPQCYRKYSLDACCSVREVCPPYDSSVKCVYNGIEYKEGENFLPADSCWRCICQEGFKGKIEEPFCRRRVCGIQTKYQEKLQSRCAPLYYRKPYRENDPFCCPNKWIC</sequence>